<evidence type="ECO:0000313" key="2">
    <source>
        <dbReference type="Proteomes" id="UP001177021"/>
    </source>
</evidence>
<comment type="caution">
    <text evidence="1">The sequence shown here is derived from an EMBL/GenBank/DDBJ whole genome shotgun (WGS) entry which is preliminary data.</text>
</comment>
<accession>A0ACB0IU01</accession>
<protein>
    <submittedName>
        <fullName evidence="1">Uncharacterized protein</fullName>
    </submittedName>
</protein>
<sequence>MMIIMRRPESEQTKYTHPDVIDAEPDRISCLPGHVIDQILSSLRIKEAVRTSILSSQWRNKWRTMPNLVFDKHCVSIAASQHPSIYNIEFLRIVDHVLLFHCGPIIEFEISDYDPSHINVSPDIDRWILYVIERSIKELVLDVGLDEHYKIPSCLFSCQSLDCLQLFSCWLKPPTMFEGWRNLSGLNLHNVSITQDDLEKLISCCPLLEKLMLTDVDNITQLNIHAPNLKYFDILGKFEDINFHNTFQIDTIRVSLRSYLNFKNNQSRLHGCFSNLLKFFDHLPHIQSLRIHNYFLKYLVAGVVPVKLSTPCIYLDDLSLCINFNDLKEISAALCLLRSSPNLRKLEIFARVEEQTVVLTPTSYCWEDIFLRHAMPIQVRHMTIDGISGTKSELDFIKFLLLYSPVLEKMIVKPVGNVTLELTRALVQFKRASGDVEVIWKNSS</sequence>
<keyword evidence="2" id="KW-1185">Reference proteome</keyword>
<gene>
    <name evidence="1" type="ORF">MILVUS5_LOCUS6075</name>
</gene>
<evidence type="ECO:0000313" key="1">
    <source>
        <dbReference type="EMBL" id="CAJ2635383.1"/>
    </source>
</evidence>
<dbReference type="EMBL" id="CASHSV030000002">
    <property type="protein sequence ID" value="CAJ2635383.1"/>
    <property type="molecule type" value="Genomic_DNA"/>
</dbReference>
<name>A0ACB0IU01_TRIPR</name>
<reference evidence="1" key="1">
    <citation type="submission" date="2023-10" db="EMBL/GenBank/DDBJ databases">
        <authorList>
            <person name="Rodriguez Cubillos JULIANA M."/>
            <person name="De Vega J."/>
        </authorList>
    </citation>
    <scope>NUCLEOTIDE SEQUENCE</scope>
</reference>
<dbReference type="Proteomes" id="UP001177021">
    <property type="component" value="Unassembled WGS sequence"/>
</dbReference>
<proteinExistence type="predicted"/>
<organism evidence="1 2">
    <name type="scientific">Trifolium pratense</name>
    <name type="common">Red clover</name>
    <dbReference type="NCBI Taxonomy" id="57577"/>
    <lineage>
        <taxon>Eukaryota</taxon>
        <taxon>Viridiplantae</taxon>
        <taxon>Streptophyta</taxon>
        <taxon>Embryophyta</taxon>
        <taxon>Tracheophyta</taxon>
        <taxon>Spermatophyta</taxon>
        <taxon>Magnoliopsida</taxon>
        <taxon>eudicotyledons</taxon>
        <taxon>Gunneridae</taxon>
        <taxon>Pentapetalae</taxon>
        <taxon>rosids</taxon>
        <taxon>fabids</taxon>
        <taxon>Fabales</taxon>
        <taxon>Fabaceae</taxon>
        <taxon>Papilionoideae</taxon>
        <taxon>50 kb inversion clade</taxon>
        <taxon>NPAAA clade</taxon>
        <taxon>Hologalegina</taxon>
        <taxon>IRL clade</taxon>
        <taxon>Trifolieae</taxon>
        <taxon>Trifolium</taxon>
    </lineage>
</organism>